<sequence length="459" mass="50935">MKPILVIQMQRMGDLILSFPLFLWLMRRYPGHPLWVAADPHFFRPLRPVGPAVRYLEPEELPPLAREKFALVINLGHRKESLELAGSLDTEELAGGYLRRGVLRVAGAWQEYRMSLVHNNRHNRFHWADMNALDVIPAPVMAGTRWPEPRRMPPDVRRVGLFLGASAAEKRPSASFWAHLVRALERRGWTPLLLGGPAEETLCREVRELSGTAVASACGVLSLDRLAVLGQELAALITPDTGPMHLAAWTGLKVLNLSMGPVHAWETGPYQPGHVVLRSARGCVGCWECSFDTPRCHASFEPGRVARILDCMLCGQLPRGLGKGRVEMLGTGQKHGLYHLESLSGCGRISSLPGAYWQAFWMHALGLDGPDCRTAAAALREARPGLVRTLCRSSLQFFRSLADPRSPRTARLWSAWPPALRPLSGYISAHLSNHDFSPASLRRARSLAEENLLFLSLPE</sequence>
<keyword evidence="2" id="KW-0808">Transferase</keyword>
<dbReference type="RefSeq" id="WP_066604243.1">
    <property type="nucleotide sequence ID" value="NZ_CP014230.1"/>
</dbReference>
<dbReference type="SUPFAM" id="SSF53756">
    <property type="entry name" value="UDP-Glycosyltransferase/glycogen phosphorylase"/>
    <property type="match status" value="1"/>
</dbReference>
<name>A0A120KMZ4_9BACT</name>
<dbReference type="KEGG" id="doa:AXF15_05130"/>
<dbReference type="PANTHER" id="PTHR30160">
    <property type="entry name" value="TETRAACYLDISACCHARIDE 4'-KINASE-RELATED"/>
    <property type="match status" value="1"/>
</dbReference>
<keyword evidence="1" id="KW-0328">Glycosyltransferase</keyword>
<keyword evidence="4" id="KW-1185">Reference proteome</keyword>
<proteinExistence type="predicted"/>
<gene>
    <name evidence="3" type="ORF">AXF15_05130</name>
</gene>
<dbReference type="GO" id="GO:0005829">
    <property type="term" value="C:cytosol"/>
    <property type="evidence" value="ECO:0007669"/>
    <property type="project" value="TreeGrafter"/>
</dbReference>
<protein>
    <recommendedName>
        <fullName evidence="5">Heptosyltransferase</fullName>
    </recommendedName>
</protein>
<reference evidence="4" key="1">
    <citation type="submission" date="2016-02" db="EMBL/GenBank/DDBJ databases">
        <authorList>
            <person name="Holder M.E."/>
            <person name="Ajami N.J."/>
            <person name="Petrosino J.F."/>
        </authorList>
    </citation>
    <scope>NUCLEOTIDE SEQUENCE [LARGE SCALE GENOMIC DNA]</scope>
    <source>
        <strain evidence="4">DSM 12838</strain>
    </source>
</reference>
<dbReference type="STRING" id="888061.AXF15_05130"/>
<dbReference type="InterPro" id="IPR051199">
    <property type="entry name" value="LPS_LOS_Heptosyltrfase"/>
</dbReference>
<dbReference type="CDD" id="cd03789">
    <property type="entry name" value="GT9_LPS_heptosyltransferase"/>
    <property type="match status" value="1"/>
</dbReference>
<dbReference type="GO" id="GO:0009244">
    <property type="term" value="P:lipopolysaccharide core region biosynthetic process"/>
    <property type="evidence" value="ECO:0007669"/>
    <property type="project" value="TreeGrafter"/>
</dbReference>
<evidence type="ECO:0000256" key="1">
    <source>
        <dbReference type="ARBA" id="ARBA00022676"/>
    </source>
</evidence>
<dbReference type="OrthoDB" id="9797795at2"/>
<dbReference type="PANTHER" id="PTHR30160:SF7">
    <property type="entry name" value="ADP-HEPTOSE--LPS HEPTOSYLTRANSFERASE 2"/>
    <property type="match status" value="1"/>
</dbReference>
<dbReference type="Pfam" id="PF01075">
    <property type="entry name" value="Glyco_transf_9"/>
    <property type="match status" value="1"/>
</dbReference>
<evidence type="ECO:0000256" key="2">
    <source>
        <dbReference type="ARBA" id="ARBA00022679"/>
    </source>
</evidence>
<dbReference type="AlphaFoldDB" id="A0A120KMZ4"/>
<evidence type="ECO:0000313" key="3">
    <source>
        <dbReference type="EMBL" id="AMD92554.1"/>
    </source>
</evidence>
<dbReference type="Proteomes" id="UP000063964">
    <property type="component" value="Chromosome"/>
</dbReference>
<evidence type="ECO:0000313" key="4">
    <source>
        <dbReference type="Proteomes" id="UP000063964"/>
    </source>
</evidence>
<dbReference type="InterPro" id="IPR002201">
    <property type="entry name" value="Glyco_trans_9"/>
</dbReference>
<dbReference type="Gene3D" id="3.40.50.2000">
    <property type="entry name" value="Glycogen Phosphorylase B"/>
    <property type="match status" value="1"/>
</dbReference>
<dbReference type="EMBL" id="CP014230">
    <property type="protein sequence ID" value="AMD92554.1"/>
    <property type="molecule type" value="Genomic_DNA"/>
</dbReference>
<evidence type="ECO:0008006" key="5">
    <source>
        <dbReference type="Google" id="ProtNLM"/>
    </source>
</evidence>
<organism evidence="3 4">
    <name type="scientific">Desulfomicrobium orale DSM 12838</name>
    <dbReference type="NCBI Taxonomy" id="888061"/>
    <lineage>
        <taxon>Bacteria</taxon>
        <taxon>Pseudomonadati</taxon>
        <taxon>Thermodesulfobacteriota</taxon>
        <taxon>Desulfovibrionia</taxon>
        <taxon>Desulfovibrionales</taxon>
        <taxon>Desulfomicrobiaceae</taxon>
        <taxon>Desulfomicrobium</taxon>
    </lineage>
</organism>
<accession>A0A120KMZ4</accession>
<dbReference type="GO" id="GO:0008713">
    <property type="term" value="F:ADP-heptose-lipopolysaccharide heptosyltransferase activity"/>
    <property type="evidence" value="ECO:0007669"/>
    <property type="project" value="TreeGrafter"/>
</dbReference>